<evidence type="ECO:0000313" key="2">
    <source>
        <dbReference type="EMBL" id="OXA39973.1"/>
    </source>
</evidence>
<protein>
    <submittedName>
        <fullName evidence="2">Protein Star</fullName>
    </submittedName>
</protein>
<dbReference type="GO" id="GO:0005794">
    <property type="term" value="C:Golgi apparatus"/>
    <property type="evidence" value="ECO:0007669"/>
    <property type="project" value="TreeGrafter"/>
</dbReference>
<dbReference type="SUPFAM" id="SSF52058">
    <property type="entry name" value="L domain-like"/>
    <property type="match status" value="1"/>
</dbReference>
<dbReference type="SUPFAM" id="SSF53335">
    <property type="entry name" value="S-adenosyl-L-methionine-dependent methyltransferases"/>
    <property type="match status" value="1"/>
</dbReference>
<dbReference type="InterPro" id="IPR029063">
    <property type="entry name" value="SAM-dependent_MTases_sf"/>
</dbReference>
<reference evidence="2 3" key="1">
    <citation type="submission" date="2015-12" db="EMBL/GenBank/DDBJ databases">
        <title>The genome of Folsomia candida.</title>
        <authorList>
            <person name="Faddeeva A."/>
            <person name="Derks M.F."/>
            <person name="Anvar Y."/>
            <person name="Smit S."/>
            <person name="Van Straalen N."/>
            <person name="Roelofs D."/>
        </authorList>
    </citation>
    <scope>NUCLEOTIDE SEQUENCE [LARGE SCALE GENOMIC DNA]</scope>
    <source>
        <strain evidence="2 3">VU population</strain>
        <tissue evidence="2">Whole body</tissue>
    </source>
</reference>
<accession>A0A226D464</accession>
<dbReference type="OrthoDB" id="6357215at2759"/>
<evidence type="ECO:0000259" key="1">
    <source>
        <dbReference type="Pfam" id="PF05050"/>
    </source>
</evidence>
<organism evidence="2 3">
    <name type="scientific">Folsomia candida</name>
    <name type="common">Springtail</name>
    <dbReference type="NCBI Taxonomy" id="158441"/>
    <lineage>
        <taxon>Eukaryota</taxon>
        <taxon>Metazoa</taxon>
        <taxon>Ecdysozoa</taxon>
        <taxon>Arthropoda</taxon>
        <taxon>Hexapoda</taxon>
        <taxon>Collembola</taxon>
        <taxon>Entomobryomorpha</taxon>
        <taxon>Isotomoidea</taxon>
        <taxon>Isotomidae</taxon>
        <taxon>Proisotominae</taxon>
        <taxon>Folsomia</taxon>
    </lineage>
</organism>
<dbReference type="GO" id="GO:0005886">
    <property type="term" value="C:plasma membrane"/>
    <property type="evidence" value="ECO:0007669"/>
    <property type="project" value="TreeGrafter"/>
</dbReference>
<dbReference type="Gene3D" id="3.80.10.10">
    <property type="entry name" value="Ribonuclease Inhibitor"/>
    <property type="match status" value="1"/>
</dbReference>
<feature type="domain" description="Methyltransferase FkbM" evidence="1">
    <location>
        <begin position="95"/>
        <end position="223"/>
    </location>
</feature>
<gene>
    <name evidence="2" type="ORF">Fcan01_25305</name>
</gene>
<dbReference type="Proteomes" id="UP000198287">
    <property type="component" value="Unassembled WGS sequence"/>
</dbReference>
<dbReference type="GO" id="GO:0016197">
    <property type="term" value="P:endosomal transport"/>
    <property type="evidence" value="ECO:0007669"/>
    <property type="project" value="TreeGrafter"/>
</dbReference>
<keyword evidence="3" id="KW-1185">Reference proteome</keyword>
<dbReference type="GO" id="GO:0005789">
    <property type="term" value="C:endoplasmic reticulum membrane"/>
    <property type="evidence" value="ECO:0007669"/>
    <property type="project" value="TreeGrafter"/>
</dbReference>
<dbReference type="AlphaFoldDB" id="A0A226D464"/>
<evidence type="ECO:0000313" key="3">
    <source>
        <dbReference type="Proteomes" id="UP000198287"/>
    </source>
</evidence>
<dbReference type="GO" id="GO:0031902">
    <property type="term" value="C:late endosome membrane"/>
    <property type="evidence" value="ECO:0007669"/>
    <property type="project" value="TreeGrafter"/>
</dbReference>
<dbReference type="PANTHER" id="PTHR34009">
    <property type="entry name" value="PROTEIN STAR"/>
    <property type="match status" value="1"/>
</dbReference>
<sequence>MKYRLHFKNILLGILITFGFVGVLVNYSSSSNQHVNIQDELSELYLEHKVLVTPSHGNDVVVSATNPHKEPEQQEEIYRYVFNLLGEKKNGFFIECGANDGEMYSNTLPLELRHGWTGLLVEPDPVPLSKLLVRNRNVWIAPVCLSGQPWPTKVGMTRPKEDDLMTHVALGKLTSFTADCYPLFTLLKAINVDTIDYFSLDIEGAELPVLKTIPWDRVLIKFIATFQQGHTYILTMANKISLVLPLLVFLLTSPHYFATACTCSPPRDIPNTSTSFMADPTLKVLKCSNCSEIPTYHDPSSITKLDLSSGAKLTHLTANIFVNKGFFNLKEINLSNCEIEDVDTDAFLGIKNFRDVNLDLSYNYTPRQKFKGTHNMVISIDTLNRCG</sequence>
<dbReference type="InterPro" id="IPR001611">
    <property type="entry name" value="Leu-rich_rpt"/>
</dbReference>
<dbReference type="InterPro" id="IPR006342">
    <property type="entry name" value="FkbM_mtfrase"/>
</dbReference>
<comment type="caution">
    <text evidence="2">The sequence shown here is derived from an EMBL/GenBank/DDBJ whole genome shotgun (WGS) entry which is preliminary data.</text>
</comment>
<dbReference type="InterPro" id="IPR032675">
    <property type="entry name" value="LRR_dom_sf"/>
</dbReference>
<dbReference type="PROSITE" id="PS51450">
    <property type="entry name" value="LRR"/>
    <property type="match status" value="1"/>
</dbReference>
<dbReference type="PANTHER" id="PTHR34009:SF2">
    <property type="entry name" value="PROTEIN STAR"/>
    <property type="match status" value="1"/>
</dbReference>
<dbReference type="Gene3D" id="3.40.50.150">
    <property type="entry name" value="Vaccinia Virus protein VP39"/>
    <property type="match status" value="1"/>
</dbReference>
<dbReference type="Pfam" id="PF05050">
    <property type="entry name" value="Methyltransf_21"/>
    <property type="match status" value="1"/>
</dbReference>
<dbReference type="GO" id="GO:0006888">
    <property type="term" value="P:endoplasmic reticulum to Golgi vesicle-mediated transport"/>
    <property type="evidence" value="ECO:0007669"/>
    <property type="project" value="TreeGrafter"/>
</dbReference>
<dbReference type="EMBL" id="LNIX01000036">
    <property type="protein sequence ID" value="OXA39973.1"/>
    <property type="molecule type" value="Genomic_DNA"/>
</dbReference>
<proteinExistence type="predicted"/>
<name>A0A226D464_FOLCA</name>
<dbReference type="InterPro" id="IPR053202">
    <property type="entry name" value="EGF_Rcpt_Signaling_Reg"/>
</dbReference>